<dbReference type="CDD" id="cd06423">
    <property type="entry name" value="CESA_like"/>
    <property type="match status" value="1"/>
</dbReference>
<feature type="transmembrane region" description="Helical" evidence="4">
    <location>
        <begin position="389"/>
        <end position="409"/>
    </location>
</feature>
<dbReference type="Proteomes" id="UP000321773">
    <property type="component" value="Unassembled WGS sequence"/>
</dbReference>
<dbReference type="RefSeq" id="WP_089852912.1">
    <property type="nucleotide sequence ID" value="NZ_BJWJ01000002.1"/>
</dbReference>
<keyword evidence="2" id="KW-0328">Glycosyltransferase</keyword>
<protein>
    <submittedName>
        <fullName evidence="6">Glycosyl transferase family 2</fullName>
    </submittedName>
    <submittedName>
        <fullName evidence="7">Glycosyltransferase, catalytic subunit of cellulose synthase and poly-beta-1,6-N-acetylglucosamine synthase</fullName>
    </submittedName>
</protein>
<gene>
    <name evidence="6" type="ORF">HMI01_02850</name>
    <name evidence="7" type="ORF">SAMN05421668_10387</name>
</gene>
<accession>A0A1I6Q472</accession>
<evidence type="ECO:0000256" key="2">
    <source>
        <dbReference type="ARBA" id="ARBA00022676"/>
    </source>
</evidence>
<feature type="transmembrane region" description="Helical" evidence="4">
    <location>
        <begin position="353"/>
        <end position="377"/>
    </location>
</feature>
<evidence type="ECO:0000256" key="1">
    <source>
        <dbReference type="ARBA" id="ARBA00006739"/>
    </source>
</evidence>
<organism evidence="7 8">
    <name type="scientific">Halolactibacillus miurensis</name>
    <dbReference type="NCBI Taxonomy" id="306541"/>
    <lineage>
        <taxon>Bacteria</taxon>
        <taxon>Bacillati</taxon>
        <taxon>Bacillota</taxon>
        <taxon>Bacilli</taxon>
        <taxon>Bacillales</taxon>
        <taxon>Bacillaceae</taxon>
        <taxon>Halolactibacillus</taxon>
    </lineage>
</organism>
<reference evidence="6 9" key="2">
    <citation type="submission" date="2019-07" db="EMBL/GenBank/DDBJ databases">
        <title>Whole genome shotgun sequence of Halolactibacillus miurensis NBRC 100873.</title>
        <authorList>
            <person name="Hosoyama A."/>
            <person name="Uohara A."/>
            <person name="Ohji S."/>
            <person name="Ichikawa N."/>
        </authorList>
    </citation>
    <scope>NUCLEOTIDE SEQUENCE [LARGE SCALE GENOMIC DNA]</scope>
    <source>
        <strain evidence="6 9">NBRC 100873</strain>
    </source>
</reference>
<keyword evidence="4" id="KW-0812">Transmembrane</keyword>
<dbReference type="InterPro" id="IPR029044">
    <property type="entry name" value="Nucleotide-diphossugar_trans"/>
</dbReference>
<dbReference type="Proteomes" id="UP000199139">
    <property type="component" value="Unassembled WGS sequence"/>
</dbReference>
<dbReference type="EMBL" id="FPAI01000003">
    <property type="protein sequence ID" value="SFS47276.1"/>
    <property type="molecule type" value="Genomic_DNA"/>
</dbReference>
<dbReference type="EMBL" id="BJWJ01000002">
    <property type="protein sequence ID" value="GEM03297.1"/>
    <property type="molecule type" value="Genomic_DNA"/>
</dbReference>
<dbReference type="PANTHER" id="PTHR43630:SF1">
    <property type="entry name" value="POLY-BETA-1,6-N-ACETYL-D-GLUCOSAMINE SYNTHASE"/>
    <property type="match status" value="1"/>
</dbReference>
<dbReference type="Gene3D" id="3.90.550.10">
    <property type="entry name" value="Spore Coat Polysaccharide Biosynthesis Protein SpsA, Chain A"/>
    <property type="match status" value="1"/>
</dbReference>
<dbReference type="AlphaFoldDB" id="A0A1I6Q472"/>
<evidence type="ECO:0000313" key="8">
    <source>
        <dbReference type="Proteomes" id="UP000199139"/>
    </source>
</evidence>
<dbReference type="STRING" id="306541.SAMN05421668_10387"/>
<evidence type="ECO:0000256" key="3">
    <source>
        <dbReference type="ARBA" id="ARBA00022679"/>
    </source>
</evidence>
<evidence type="ECO:0000313" key="6">
    <source>
        <dbReference type="EMBL" id="GEM03297.1"/>
    </source>
</evidence>
<keyword evidence="3 7" id="KW-0808">Transferase</keyword>
<keyword evidence="9" id="KW-1185">Reference proteome</keyword>
<proteinExistence type="inferred from homology"/>
<dbReference type="OrthoDB" id="9766299at2"/>
<evidence type="ECO:0000313" key="9">
    <source>
        <dbReference type="Proteomes" id="UP000321773"/>
    </source>
</evidence>
<comment type="similarity">
    <text evidence="1">Belongs to the glycosyltransferase 2 family.</text>
</comment>
<name>A0A1I6Q472_9BACI</name>
<feature type="transmembrane region" description="Helical" evidence="4">
    <location>
        <begin position="433"/>
        <end position="450"/>
    </location>
</feature>
<evidence type="ECO:0000259" key="5">
    <source>
        <dbReference type="Pfam" id="PF00535"/>
    </source>
</evidence>
<reference evidence="7 8" key="1">
    <citation type="submission" date="2016-10" db="EMBL/GenBank/DDBJ databases">
        <authorList>
            <person name="de Groot N.N."/>
        </authorList>
    </citation>
    <scope>NUCLEOTIDE SEQUENCE [LARGE SCALE GENOMIC DNA]</scope>
    <source>
        <strain evidence="7 8">DSM 17074</strain>
    </source>
</reference>
<feature type="domain" description="Glycosyltransferase 2-like" evidence="5">
    <location>
        <begin position="60"/>
        <end position="203"/>
    </location>
</feature>
<dbReference type="GO" id="GO:0016757">
    <property type="term" value="F:glycosyltransferase activity"/>
    <property type="evidence" value="ECO:0007669"/>
    <property type="project" value="UniProtKB-KW"/>
</dbReference>
<keyword evidence="4" id="KW-1133">Transmembrane helix</keyword>
<dbReference type="Pfam" id="PF00535">
    <property type="entry name" value="Glycos_transf_2"/>
    <property type="match status" value="1"/>
</dbReference>
<feature type="transmembrane region" description="Helical" evidence="4">
    <location>
        <begin position="322"/>
        <end position="341"/>
    </location>
</feature>
<keyword evidence="4" id="KW-0472">Membrane</keyword>
<dbReference type="InterPro" id="IPR001173">
    <property type="entry name" value="Glyco_trans_2-like"/>
</dbReference>
<feature type="transmembrane region" description="Helical" evidence="4">
    <location>
        <begin position="12"/>
        <end position="36"/>
    </location>
</feature>
<evidence type="ECO:0000256" key="4">
    <source>
        <dbReference type="SAM" id="Phobius"/>
    </source>
</evidence>
<dbReference type="PANTHER" id="PTHR43630">
    <property type="entry name" value="POLY-BETA-1,6-N-ACETYL-D-GLUCOSAMINE SYNTHASE"/>
    <property type="match status" value="1"/>
</dbReference>
<sequence>MNLIVQQFMNGVAIFFIGYMVLYTTYLFLSVLFGAIRLYDKDRMMRLNNELKHDYYLPVSVIMPAYNEEITIVDSVKSLLNLDYKLYEIIIVDDGSADETTDELLRAFRFHQTDRPIQRKLRTKAIDAVYEAKINGIKIMLIRKENGGKGDALNVGINASRYPYFVTLDADSLLQKNALEKIIQPVLADESVIAVGGMVRIAQCVKMTDGEVLDYHMPWQPIIGMQVVEYDRSFLASRILLDQFSGNLIISGAFGLFRKDVVLSTGGYRTDTIGEDMELVMRLHTFMLNNNRPYKVKYHPEAICWSQAPGSVKDIMRQRRRWYLGLFQSLISYPEMFTRFIKKPVGFVSYMYHWVFELLAPFIEVFGIVTIAIAYFFGLLNVPYMLELFLIYTGFGIILSLTAFFQRVFTQGVKLHVLDIIKALVMVTFENAFYRYLLSFVRVTSFIGYNKKGKSWGSIKRVKQTNV</sequence>
<evidence type="ECO:0000313" key="7">
    <source>
        <dbReference type="EMBL" id="SFS47276.1"/>
    </source>
</evidence>
<dbReference type="SUPFAM" id="SSF53448">
    <property type="entry name" value="Nucleotide-diphospho-sugar transferases"/>
    <property type="match status" value="1"/>
</dbReference>